<organism evidence="1 2">
    <name type="scientific">Tumebacillus lipolyticus</name>
    <dbReference type="NCBI Taxonomy" id="1280370"/>
    <lineage>
        <taxon>Bacteria</taxon>
        <taxon>Bacillati</taxon>
        <taxon>Bacillota</taxon>
        <taxon>Bacilli</taxon>
        <taxon>Bacillales</taxon>
        <taxon>Alicyclobacillaceae</taxon>
        <taxon>Tumebacillus</taxon>
    </lineage>
</organism>
<accession>A0ABW5A2D3</accession>
<evidence type="ECO:0000313" key="1">
    <source>
        <dbReference type="EMBL" id="MFD2172407.1"/>
    </source>
</evidence>
<dbReference type="Proteomes" id="UP001597343">
    <property type="component" value="Unassembled WGS sequence"/>
</dbReference>
<gene>
    <name evidence="1" type="ORF">ACFSOY_20905</name>
</gene>
<name>A0ABW5A2D3_9BACL</name>
<dbReference type="EMBL" id="JBHUIO010000025">
    <property type="protein sequence ID" value="MFD2172407.1"/>
    <property type="molecule type" value="Genomic_DNA"/>
</dbReference>
<proteinExistence type="predicted"/>
<evidence type="ECO:0000313" key="2">
    <source>
        <dbReference type="Proteomes" id="UP001597343"/>
    </source>
</evidence>
<keyword evidence="2" id="KW-1185">Reference proteome</keyword>
<reference evidence="2" key="1">
    <citation type="journal article" date="2019" name="Int. J. Syst. Evol. Microbiol.">
        <title>The Global Catalogue of Microorganisms (GCM) 10K type strain sequencing project: providing services to taxonomists for standard genome sequencing and annotation.</title>
        <authorList>
            <consortium name="The Broad Institute Genomics Platform"/>
            <consortium name="The Broad Institute Genome Sequencing Center for Infectious Disease"/>
            <person name="Wu L."/>
            <person name="Ma J."/>
        </authorList>
    </citation>
    <scope>NUCLEOTIDE SEQUENCE [LARGE SCALE GENOMIC DNA]</scope>
    <source>
        <strain evidence="2">CGMCC 1.13574</strain>
    </source>
</reference>
<dbReference type="RefSeq" id="WP_386049792.1">
    <property type="nucleotide sequence ID" value="NZ_JBHUIO010000025.1"/>
</dbReference>
<protein>
    <submittedName>
        <fullName evidence="1">Uncharacterized protein</fullName>
    </submittedName>
</protein>
<comment type="caution">
    <text evidence="1">The sequence shown here is derived from an EMBL/GenBank/DDBJ whole genome shotgun (WGS) entry which is preliminary data.</text>
</comment>
<sequence>MTKQYDKGYLDGQLDAAENELETLRRIRWEMQGQHREDDMINTRIMDTEEYLRENGREVEPDEYE</sequence>